<dbReference type="Gene3D" id="3.90.79.10">
    <property type="entry name" value="Nucleoside Triphosphate Pyrophosphohydrolase"/>
    <property type="match status" value="1"/>
</dbReference>
<dbReference type="OrthoDB" id="7066556at2"/>
<gene>
    <name evidence="5" type="ORF">FOKN1_1087</name>
</gene>
<evidence type="ECO:0000256" key="3">
    <source>
        <dbReference type="PIRSR" id="PIRSR603564-2"/>
    </source>
</evidence>
<dbReference type="InterPro" id="IPR020084">
    <property type="entry name" value="NUDIX_hydrolase_CS"/>
</dbReference>
<feature type="binding site" evidence="3">
    <location>
        <position position="53"/>
    </location>
    <ligand>
        <name>Mg(2+)</name>
        <dbReference type="ChEBI" id="CHEBI:18420"/>
    </ligand>
</feature>
<sequence length="148" mass="16438">MSDWKRPESVLVLVHTAAGEVLLLERLEPPGFWQSVTGSLEWGESAAAAALRELHEETGLVPGAALHDCRLQSRFPILPPWRERYAPDVSENREYVFAVCYAAPPPIRLNPAEHRAWCWLPAAEAALRAGSVTNREAIRRLLRPAAPA</sequence>
<dbReference type="GO" id="GO:0046872">
    <property type="term" value="F:metal ion binding"/>
    <property type="evidence" value="ECO:0007669"/>
    <property type="project" value="UniProtKB-KW"/>
</dbReference>
<dbReference type="RefSeq" id="WP_096365472.1">
    <property type="nucleotide sequence ID" value="NZ_AP018052.1"/>
</dbReference>
<evidence type="ECO:0000313" key="5">
    <source>
        <dbReference type="EMBL" id="BAZ93487.1"/>
    </source>
</evidence>
<accession>A0A1Z4VPE6</accession>
<dbReference type="EMBL" id="AP018052">
    <property type="protein sequence ID" value="BAZ93487.1"/>
    <property type="molecule type" value="Genomic_DNA"/>
</dbReference>
<dbReference type="GO" id="GO:0004081">
    <property type="term" value="F:bis(5'-nucleosyl)-tetraphosphatase (asymmetrical) activity"/>
    <property type="evidence" value="ECO:0007669"/>
    <property type="project" value="TreeGrafter"/>
</dbReference>
<comment type="cofactor">
    <cofactor evidence="3">
        <name>Mg(2+)</name>
        <dbReference type="ChEBI" id="CHEBI:18420"/>
    </cofactor>
    <text evidence="3">Binds 1 Mg(2+) ion per subunit.</text>
</comment>
<reference evidence="5 6" key="1">
    <citation type="submission" date="2017-05" db="EMBL/GenBank/DDBJ databases">
        <title>Thiocyanate degradation by Thiohalobacter thiocyanaticus FOKN1.</title>
        <authorList>
            <person name="Oshiki M."/>
            <person name="Fukushima T."/>
            <person name="Kawano S."/>
            <person name="Nakagawa J."/>
        </authorList>
    </citation>
    <scope>NUCLEOTIDE SEQUENCE [LARGE SCALE GENOMIC DNA]</scope>
    <source>
        <strain evidence="5 6">FOKN1</strain>
    </source>
</reference>
<feature type="binding site" evidence="2">
    <location>
        <position position="5"/>
    </location>
    <ligand>
        <name>substrate</name>
    </ligand>
</feature>
<keyword evidence="6" id="KW-1185">Reference proteome</keyword>
<name>A0A1Z4VPE6_9GAMM</name>
<dbReference type="GO" id="GO:0006167">
    <property type="term" value="P:AMP biosynthetic process"/>
    <property type="evidence" value="ECO:0007669"/>
    <property type="project" value="TreeGrafter"/>
</dbReference>
<dbReference type="CDD" id="cd04664">
    <property type="entry name" value="NUDIX_DHNTPase_like"/>
    <property type="match status" value="1"/>
</dbReference>
<feature type="binding site" evidence="2">
    <location>
        <position position="131"/>
    </location>
    <ligand>
        <name>substrate</name>
    </ligand>
</feature>
<dbReference type="NCBIfam" id="NF006961">
    <property type="entry name" value="PRK09438.1"/>
    <property type="match status" value="1"/>
</dbReference>
<dbReference type="InterPro" id="IPR015797">
    <property type="entry name" value="NUDIX_hydrolase-like_dom_sf"/>
</dbReference>
<evidence type="ECO:0000313" key="6">
    <source>
        <dbReference type="Proteomes" id="UP000218765"/>
    </source>
</evidence>
<feature type="binding site" evidence="2">
    <location>
        <position position="37"/>
    </location>
    <ligand>
        <name>substrate</name>
    </ligand>
</feature>
<dbReference type="Pfam" id="PF00293">
    <property type="entry name" value="NUDIX"/>
    <property type="match status" value="1"/>
</dbReference>
<dbReference type="InterPro" id="IPR000086">
    <property type="entry name" value="NUDIX_hydrolase_dom"/>
</dbReference>
<organism evidence="5 6">
    <name type="scientific">Thiohalobacter thiocyanaticus</name>
    <dbReference type="NCBI Taxonomy" id="585455"/>
    <lineage>
        <taxon>Bacteria</taxon>
        <taxon>Pseudomonadati</taxon>
        <taxon>Pseudomonadota</taxon>
        <taxon>Gammaproteobacteria</taxon>
        <taxon>Thiohalobacterales</taxon>
        <taxon>Thiohalobacteraceae</taxon>
        <taxon>Thiohalobacter</taxon>
    </lineage>
</organism>
<dbReference type="InterPro" id="IPR051325">
    <property type="entry name" value="Nudix_hydrolase_domain"/>
</dbReference>
<dbReference type="PANTHER" id="PTHR21340:SF0">
    <property type="entry name" value="BIS(5'-NUCLEOSYL)-TETRAPHOSPHATASE [ASYMMETRICAL]"/>
    <property type="match status" value="1"/>
</dbReference>
<feature type="binding site" evidence="2">
    <location>
        <position position="26"/>
    </location>
    <ligand>
        <name>substrate</name>
    </ligand>
</feature>
<feature type="domain" description="Nudix hydrolase" evidence="4">
    <location>
        <begin position="4"/>
        <end position="142"/>
    </location>
</feature>
<evidence type="ECO:0000256" key="1">
    <source>
        <dbReference type="ARBA" id="ARBA00022801"/>
    </source>
</evidence>
<dbReference type="InterPro" id="IPR003564">
    <property type="entry name" value="DHNTPase"/>
</dbReference>
<dbReference type="AlphaFoldDB" id="A0A1Z4VPE6"/>
<protein>
    <submittedName>
        <fullName evidence="5">NTP pyrophosphohydrolases</fullName>
    </submittedName>
</protein>
<dbReference type="PROSITE" id="PS51462">
    <property type="entry name" value="NUDIX"/>
    <property type="match status" value="1"/>
</dbReference>
<feature type="binding site" evidence="3">
    <location>
        <position position="113"/>
    </location>
    <ligand>
        <name>Mg(2+)</name>
        <dbReference type="ChEBI" id="CHEBI:18420"/>
    </ligand>
</feature>
<feature type="binding site" evidence="3">
    <location>
        <position position="57"/>
    </location>
    <ligand>
        <name>Mg(2+)</name>
        <dbReference type="ChEBI" id="CHEBI:18420"/>
    </ligand>
</feature>
<dbReference type="GO" id="GO:0019177">
    <property type="term" value="F:dihydroneopterin triphosphate pyrophosphohydrolase activity"/>
    <property type="evidence" value="ECO:0007669"/>
    <property type="project" value="InterPro"/>
</dbReference>
<keyword evidence="1 5" id="KW-0378">Hydrolase</keyword>
<dbReference type="SUPFAM" id="SSF55811">
    <property type="entry name" value="Nudix"/>
    <property type="match status" value="1"/>
</dbReference>
<dbReference type="GO" id="GO:0046656">
    <property type="term" value="P:folic acid biosynthetic process"/>
    <property type="evidence" value="ECO:0007669"/>
    <property type="project" value="InterPro"/>
</dbReference>
<evidence type="ECO:0000256" key="2">
    <source>
        <dbReference type="PIRSR" id="PIRSR603564-1"/>
    </source>
</evidence>
<dbReference type="KEGG" id="ttc:FOKN1_1087"/>
<dbReference type="Proteomes" id="UP000218765">
    <property type="component" value="Chromosome"/>
</dbReference>
<dbReference type="GO" id="GO:0008828">
    <property type="term" value="F:dATP diphosphatase activity"/>
    <property type="evidence" value="ECO:0007669"/>
    <property type="project" value="InterPro"/>
</dbReference>
<dbReference type="PROSITE" id="PS00893">
    <property type="entry name" value="NUDIX_BOX"/>
    <property type="match status" value="1"/>
</dbReference>
<dbReference type="GO" id="GO:0006754">
    <property type="term" value="P:ATP biosynthetic process"/>
    <property type="evidence" value="ECO:0007669"/>
    <property type="project" value="TreeGrafter"/>
</dbReference>
<dbReference type="PRINTS" id="PR01404">
    <property type="entry name" value="NPPPHYDRLASE"/>
</dbReference>
<proteinExistence type="predicted"/>
<keyword evidence="3" id="KW-0479">Metal-binding</keyword>
<evidence type="ECO:0000259" key="4">
    <source>
        <dbReference type="PROSITE" id="PS51462"/>
    </source>
</evidence>
<keyword evidence="3" id="KW-0460">Magnesium</keyword>
<dbReference type="PANTHER" id="PTHR21340">
    <property type="entry name" value="DIADENOSINE 5,5-P1,P4-TETRAPHOSPHATE PYROPHOSPHOHYDROLASE MUTT"/>
    <property type="match status" value="1"/>
</dbReference>